<accession>A0ABN8XMB9</accession>
<feature type="region of interest" description="Disordered" evidence="1">
    <location>
        <begin position="1"/>
        <end position="41"/>
    </location>
</feature>
<keyword evidence="3" id="KW-1185">Reference proteome</keyword>
<dbReference type="EMBL" id="CATKSN020000288">
    <property type="protein sequence ID" value="CAI9149412.1"/>
    <property type="molecule type" value="Genomic_DNA"/>
</dbReference>
<evidence type="ECO:0000313" key="2">
    <source>
        <dbReference type="EMBL" id="CAI9149412.1"/>
    </source>
</evidence>
<evidence type="ECO:0000256" key="1">
    <source>
        <dbReference type="SAM" id="MobiDB-lite"/>
    </source>
</evidence>
<gene>
    <name evidence="2" type="ORF">MRATA1EN1_LOCUS31030</name>
</gene>
<evidence type="ECO:0000313" key="3">
    <source>
        <dbReference type="Proteomes" id="UP001176941"/>
    </source>
</evidence>
<dbReference type="Proteomes" id="UP001176941">
    <property type="component" value="Unassembled WGS sequence"/>
</dbReference>
<reference evidence="2" key="1">
    <citation type="submission" date="2023-04" db="EMBL/GenBank/DDBJ databases">
        <authorList>
            <consortium name="ELIXIR-Norway"/>
        </authorList>
    </citation>
    <scope>NUCLEOTIDE SEQUENCE [LARGE SCALE GENOMIC DNA]</scope>
</reference>
<comment type="caution">
    <text evidence="2">The sequence shown here is derived from an EMBL/GenBank/DDBJ whole genome shotgun (WGS) entry which is preliminary data.</text>
</comment>
<sequence>MAANSPRSEAHVAKSGTANQYEPRARCNDDERGRYSGEGRRRGLESLALVTGFFRILPCVWFVQSTVPRRRGFLGTAARPHRVRPSALPGTRETARHFADPQSPCSQVLVYSLLQLRDGVPRSH</sequence>
<proteinExistence type="predicted"/>
<protein>
    <submittedName>
        <fullName evidence="2">Uncharacterized protein</fullName>
    </submittedName>
</protein>
<feature type="compositionally biased region" description="Basic and acidic residues" evidence="1">
    <location>
        <begin position="23"/>
        <end position="41"/>
    </location>
</feature>
<name>A0ABN8XMB9_RANTA</name>
<organism evidence="2 3">
    <name type="scientific">Rangifer tarandus platyrhynchus</name>
    <name type="common">Svalbard reindeer</name>
    <dbReference type="NCBI Taxonomy" id="3082113"/>
    <lineage>
        <taxon>Eukaryota</taxon>
        <taxon>Metazoa</taxon>
        <taxon>Chordata</taxon>
        <taxon>Craniata</taxon>
        <taxon>Vertebrata</taxon>
        <taxon>Euteleostomi</taxon>
        <taxon>Mammalia</taxon>
        <taxon>Eutheria</taxon>
        <taxon>Laurasiatheria</taxon>
        <taxon>Artiodactyla</taxon>
        <taxon>Ruminantia</taxon>
        <taxon>Pecora</taxon>
        <taxon>Cervidae</taxon>
        <taxon>Odocoileinae</taxon>
        <taxon>Rangifer</taxon>
    </lineage>
</organism>